<dbReference type="AlphaFoldDB" id="A0AAU9MWY5"/>
<dbReference type="Proteomes" id="UP001157418">
    <property type="component" value="Unassembled WGS sequence"/>
</dbReference>
<gene>
    <name evidence="1" type="ORF">LVIROSA_LOCUS16027</name>
</gene>
<organism evidence="1 2">
    <name type="scientific">Lactuca virosa</name>
    <dbReference type="NCBI Taxonomy" id="75947"/>
    <lineage>
        <taxon>Eukaryota</taxon>
        <taxon>Viridiplantae</taxon>
        <taxon>Streptophyta</taxon>
        <taxon>Embryophyta</taxon>
        <taxon>Tracheophyta</taxon>
        <taxon>Spermatophyta</taxon>
        <taxon>Magnoliopsida</taxon>
        <taxon>eudicotyledons</taxon>
        <taxon>Gunneridae</taxon>
        <taxon>Pentapetalae</taxon>
        <taxon>asterids</taxon>
        <taxon>campanulids</taxon>
        <taxon>Asterales</taxon>
        <taxon>Asteraceae</taxon>
        <taxon>Cichorioideae</taxon>
        <taxon>Cichorieae</taxon>
        <taxon>Lactucinae</taxon>
        <taxon>Lactuca</taxon>
    </lineage>
</organism>
<evidence type="ECO:0000313" key="1">
    <source>
        <dbReference type="EMBL" id="CAH1429153.1"/>
    </source>
</evidence>
<accession>A0AAU9MWY5</accession>
<comment type="caution">
    <text evidence="1">The sequence shown here is derived from an EMBL/GenBank/DDBJ whole genome shotgun (WGS) entry which is preliminary data.</text>
</comment>
<evidence type="ECO:0000313" key="2">
    <source>
        <dbReference type="Proteomes" id="UP001157418"/>
    </source>
</evidence>
<sequence length="78" mass="8827">MNKTSTLKLFSCFTFHKIQDLPSQTSPILKPISSLPSFNSQTTSLQSPKRPSQKDGVLIVCFFFILFHNPHYNIGVRA</sequence>
<name>A0AAU9MWY5_9ASTR</name>
<keyword evidence="2" id="KW-1185">Reference proteome</keyword>
<dbReference type="EMBL" id="CAKMRJ010002522">
    <property type="protein sequence ID" value="CAH1429153.1"/>
    <property type="molecule type" value="Genomic_DNA"/>
</dbReference>
<proteinExistence type="predicted"/>
<reference evidence="1 2" key="1">
    <citation type="submission" date="2022-01" db="EMBL/GenBank/DDBJ databases">
        <authorList>
            <person name="Xiong W."/>
            <person name="Schranz E."/>
        </authorList>
    </citation>
    <scope>NUCLEOTIDE SEQUENCE [LARGE SCALE GENOMIC DNA]</scope>
</reference>
<protein>
    <submittedName>
        <fullName evidence="1">Uncharacterized protein</fullName>
    </submittedName>
</protein>